<comment type="caution">
    <text evidence="1">The sequence shown here is derived from an EMBL/GenBank/DDBJ whole genome shotgun (WGS) entry which is preliminary data.</text>
</comment>
<name>A0A3N4N6C8_9BACT</name>
<evidence type="ECO:0000313" key="1">
    <source>
        <dbReference type="EMBL" id="RPD43193.1"/>
    </source>
</evidence>
<accession>A0A3N4N6C8</accession>
<evidence type="ECO:0000313" key="2">
    <source>
        <dbReference type="Proteomes" id="UP000279089"/>
    </source>
</evidence>
<protein>
    <submittedName>
        <fullName evidence="1">Uncharacterized protein</fullName>
    </submittedName>
</protein>
<sequence>MLNGQGAGVPNSAMLVILDGLAKNFPFLLTAEIFSEYGTMEPAAGMVHMGRGGALHNCIHNPPKLDE</sequence>
<reference evidence="2" key="1">
    <citation type="submission" date="2018-11" db="EMBL/GenBank/DDBJ databases">
        <title>Chitinophaga lutea sp.nov., isolate from arsenic contaminated soil.</title>
        <authorList>
            <person name="Zong Y."/>
        </authorList>
    </citation>
    <scope>NUCLEOTIDE SEQUENCE [LARGE SCALE GENOMIC DNA]</scope>
    <source>
        <strain evidence="2">YLT18</strain>
    </source>
</reference>
<keyword evidence="2" id="KW-1185">Reference proteome</keyword>
<dbReference type="RefSeq" id="WP_120514462.1">
    <property type="nucleotide sequence ID" value="NZ_QXZY01000001.1"/>
</dbReference>
<proteinExistence type="predicted"/>
<dbReference type="EMBL" id="RMBX01000001">
    <property type="protein sequence ID" value="RPD43193.1"/>
    <property type="molecule type" value="Genomic_DNA"/>
</dbReference>
<gene>
    <name evidence="1" type="ORF">EG028_02535</name>
</gene>
<dbReference type="AlphaFoldDB" id="A0A3N4N6C8"/>
<dbReference type="Proteomes" id="UP000279089">
    <property type="component" value="Unassembled WGS sequence"/>
</dbReference>
<organism evidence="1 2">
    <name type="scientific">Chitinophaga barathri</name>
    <dbReference type="NCBI Taxonomy" id="1647451"/>
    <lineage>
        <taxon>Bacteria</taxon>
        <taxon>Pseudomonadati</taxon>
        <taxon>Bacteroidota</taxon>
        <taxon>Chitinophagia</taxon>
        <taxon>Chitinophagales</taxon>
        <taxon>Chitinophagaceae</taxon>
        <taxon>Chitinophaga</taxon>
    </lineage>
</organism>